<dbReference type="PROSITE" id="PS50966">
    <property type="entry name" value="ZF_SWIM"/>
    <property type="match status" value="1"/>
</dbReference>
<accession>A0A4Z0GLZ4</accession>
<keyword evidence="4" id="KW-1185">Reference proteome</keyword>
<protein>
    <recommendedName>
        <fullName evidence="2">SWIM-type domain-containing protein</fullName>
    </recommendedName>
</protein>
<reference evidence="3 4" key="1">
    <citation type="journal article" date="2015" name="Int. J. Syst. Evol. Microbiol.">
        <title>Sporolactobacillus shoreae sp. nov. and Sporolactobacillus spathodeae sp. nov., two spore-forming lactic acid bacteria isolated from tree barks in Thailand.</title>
        <authorList>
            <person name="Thamacharoensuk T."/>
            <person name="Kitahara M."/>
            <person name="Ohkuma M."/>
            <person name="Thongchul N."/>
            <person name="Tanasupawat S."/>
        </authorList>
    </citation>
    <scope>NUCLEOTIDE SEQUENCE [LARGE SCALE GENOMIC DNA]</scope>
    <source>
        <strain evidence="3 4">BK92</strain>
    </source>
</reference>
<name>A0A4Z0GLZ4_9BACL</name>
<organism evidence="3 4">
    <name type="scientific">Sporolactobacillus shoreae</name>
    <dbReference type="NCBI Taxonomy" id="1465501"/>
    <lineage>
        <taxon>Bacteria</taxon>
        <taxon>Bacillati</taxon>
        <taxon>Bacillota</taxon>
        <taxon>Bacilli</taxon>
        <taxon>Bacillales</taxon>
        <taxon>Sporolactobacillaceae</taxon>
        <taxon>Sporolactobacillus</taxon>
    </lineage>
</organism>
<keyword evidence="1" id="KW-0862">Zinc</keyword>
<dbReference type="InterPro" id="IPR007527">
    <property type="entry name" value="Znf_SWIM"/>
</dbReference>
<feature type="domain" description="SWIM-type" evidence="2">
    <location>
        <begin position="77"/>
        <end position="113"/>
    </location>
</feature>
<evidence type="ECO:0000256" key="1">
    <source>
        <dbReference type="PROSITE-ProRule" id="PRU00325"/>
    </source>
</evidence>
<dbReference type="RefSeq" id="WP_135349137.1">
    <property type="nucleotide sequence ID" value="NZ_SRJD01000015.1"/>
</dbReference>
<evidence type="ECO:0000313" key="3">
    <source>
        <dbReference type="EMBL" id="TGA97222.1"/>
    </source>
</evidence>
<gene>
    <name evidence="3" type="ORF">E4665_12545</name>
</gene>
<comment type="caution">
    <text evidence="3">The sequence shown here is derived from an EMBL/GenBank/DDBJ whole genome shotgun (WGS) entry which is preliminary data.</text>
</comment>
<evidence type="ECO:0000313" key="4">
    <source>
        <dbReference type="Proteomes" id="UP000298347"/>
    </source>
</evidence>
<dbReference type="AlphaFoldDB" id="A0A4Z0GLZ4"/>
<dbReference type="EMBL" id="SRJD01000015">
    <property type="protein sequence ID" value="TGA97222.1"/>
    <property type="molecule type" value="Genomic_DNA"/>
</dbReference>
<keyword evidence="1" id="KW-0479">Metal-binding</keyword>
<dbReference type="GO" id="GO:0008270">
    <property type="term" value="F:zinc ion binding"/>
    <property type="evidence" value="ECO:0007669"/>
    <property type="project" value="UniProtKB-KW"/>
</dbReference>
<dbReference type="OrthoDB" id="2989549at2"/>
<dbReference type="Pfam" id="PF04434">
    <property type="entry name" value="SWIM"/>
    <property type="match status" value="1"/>
</dbReference>
<evidence type="ECO:0000259" key="2">
    <source>
        <dbReference type="PROSITE" id="PS50966"/>
    </source>
</evidence>
<dbReference type="Proteomes" id="UP000298347">
    <property type="component" value="Unassembled WGS sequence"/>
</dbReference>
<sequence>MTPFFIHDAALAGWLTAFAGMMETTRFERGLFLCRNRRVWDYHASETRIHATVEDGQSVFYEAEIIWKGSAPGSNKAALPIKHPQRDLMHYSCTCGFGPEPCAHVAALLIYRIIDLDKKHQTRRSSGSPVLPDFDDTAYRRMFSEFRSSVQKKSPAVENFHPDKLQVRPYFDDMMHLITGQVMKNYGHDEPR</sequence>
<proteinExistence type="predicted"/>
<keyword evidence="1" id="KW-0863">Zinc-finger</keyword>